<feature type="domain" description="Signal transduction histidine kinase internal region" evidence="2">
    <location>
        <begin position="165"/>
        <end position="242"/>
    </location>
</feature>
<sequence length="355" mass="41362">MLAITDKRKWIVYGVFTLYWLFAFYFFRLFYGSSQTPKNVTLTFSIIFLFISFACVDIHHRFVTKPNLPARRYFRFVIFSLYVFVTAFWLESILTFILHILFWSFDNARIVEESNDIRFQVGGVNMIVFGGVAFRFVVETLNLQRQKEKTDKLAMEAHLKLKEVELELLKSQVNPHFLFNALNCIYGLSLEKSEQTPKVIMQLSEMLDYMLYKSNGEVLLCDEIKQIENYTAIQKVRFGESLHLTFRKEFRQEFSIAPLLLLTLVENAFKHGKPSKEGILKVDIEIKTDAIIDFKLINSCSCDDIEVSTSGGLGLDNLNRRLVLQYGNRADLQTNCSDNFFEARLIIKTIDNEEE</sequence>
<reference evidence="3 4" key="1">
    <citation type="submission" date="2021-01" db="EMBL/GenBank/DDBJ databases">
        <title>Carboxyliciviraga sp.nov., isolated from coastal sediments.</title>
        <authorList>
            <person name="Lu D."/>
            <person name="Zhang T."/>
        </authorList>
    </citation>
    <scope>NUCLEOTIDE SEQUENCE [LARGE SCALE GENOMIC DNA]</scope>
    <source>
        <strain evidence="3 4">N1Y132</strain>
    </source>
</reference>
<dbReference type="InterPro" id="IPR010559">
    <property type="entry name" value="Sig_transdc_His_kin_internal"/>
</dbReference>
<proteinExistence type="predicted"/>
<evidence type="ECO:0000313" key="3">
    <source>
        <dbReference type="EMBL" id="MBK3516001.1"/>
    </source>
</evidence>
<keyword evidence="3" id="KW-0418">Kinase</keyword>
<dbReference type="EMBL" id="JAENRR010000002">
    <property type="protein sequence ID" value="MBK3516001.1"/>
    <property type="molecule type" value="Genomic_DNA"/>
</dbReference>
<accession>A0ABS1HEG0</accession>
<dbReference type="InterPro" id="IPR050640">
    <property type="entry name" value="Bact_2-comp_sensor_kinase"/>
</dbReference>
<dbReference type="RefSeq" id="WP_200463233.1">
    <property type="nucleotide sequence ID" value="NZ_JAENRR010000002.1"/>
</dbReference>
<gene>
    <name evidence="3" type="ORF">JIV24_01530</name>
</gene>
<dbReference type="GO" id="GO:0016301">
    <property type="term" value="F:kinase activity"/>
    <property type="evidence" value="ECO:0007669"/>
    <property type="project" value="UniProtKB-KW"/>
</dbReference>
<feature type="transmembrane region" description="Helical" evidence="1">
    <location>
        <begin position="43"/>
        <end position="64"/>
    </location>
</feature>
<feature type="transmembrane region" description="Helical" evidence="1">
    <location>
        <begin position="12"/>
        <end position="31"/>
    </location>
</feature>
<name>A0ABS1HEG0_9BACT</name>
<evidence type="ECO:0000256" key="1">
    <source>
        <dbReference type="SAM" id="Phobius"/>
    </source>
</evidence>
<dbReference type="PANTHER" id="PTHR34220:SF7">
    <property type="entry name" value="SENSOR HISTIDINE KINASE YPDA"/>
    <property type="match status" value="1"/>
</dbReference>
<evidence type="ECO:0000259" key="2">
    <source>
        <dbReference type="Pfam" id="PF06580"/>
    </source>
</evidence>
<protein>
    <submittedName>
        <fullName evidence="3">Sensor histidine kinase</fullName>
    </submittedName>
</protein>
<dbReference type="Proteomes" id="UP000605676">
    <property type="component" value="Unassembled WGS sequence"/>
</dbReference>
<keyword evidence="1" id="KW-0812">Transmembrane</keyword>
<organism evidence="3 4">
    <name type="scientific">Carboxylicivirga marina</name>
    <dbReference type="NCBI Taxonomy" id="2800988"/>
    <lineage>
        <taxon>Bacteria</taxon>
        <taxon>Pseudomonadati</taxon>
        <taxon>Bacteroidota</taxon>
        <taxon>Bacteroidia</taxon>
        <taxon>Marinilabiliales</taxon>
        <taxon>Marinilabiliaceae</taxon>
        <taxon>Carboxylicivirga</taxon>
    </lineage>
</organism>
<keyword evidence="1" id="KW-0472">Membrane</keyword>
<keyword evidence="4" id="KW-1185">Reference proteome</keyword>
<feature type="transmembrane region" description="Helical" evidence="1">
    <location>
        <begin position="76"/>
        <end position="105"/>
    </location>
</feature>
<keyword evidence="3" id="KW-0808">Transferase</keyword>
<evidence type="ECO:0000313" key="4">
    <source>
        <dbReference type="Proteomes" id="UP000605676"/>
    </source>
</evidence>
<keyword evidence="1" id="KW-1133">Transmembrane helix</keyword>
<comment type="caution">
    <text evidence="3">The sequence shown here is derived from an EMBL/GenBank/DDBJ whole genome shotgun (WGS) entry which is preliminary data.</text>
</comment>
<dbReference type="PANTHER" id="PTHR34220">
    <property type="entry name" value="SENSOR HISTIDINE KINASE YPDA"/>
    <property type="match status" value="1"/>
</dbReference>
<dbReference type="Pfam" id="PF06580">
    <property type="entry name" value="His_kinase"/>
    <property type="match status" value="1"/>
</dbReference>